<protein>
    <submittedName>
        <fullName evidence="1">Uncharacterized protein</fullName>
    </submittedName>
</protein>
<dbReference type="EMBL" id="SDWJ01000001">
    <property type="protein sequence ID" value="MVZ96472.1"/>
    <property type="molecule type" value="Genomic_DNA"/>
</dbReference>
<name>A0A6I4LSS1_9SPHN</name>
<accession>A0A6I4LSS1</accession>
<dbReference type="Proteomes" id="UP000471147">
    <property type="component" value="Unassembled WGS sequence"/>
</dbReference>
<evidence type="ECO:0000313" key="2">
    <source>
        <dbReference type="Proteomes" id="UP000471147"/>
    </source>
</evidence>
<dbReference type="RefSeq" id="WP_160352455.1">
    <property type="nucleotide sequence ID" value="NZ_SDWJ01000001.1"/>
</dbReference>
<dbReference type="OrthoDB" id="7282816at2"/>
<proteinExistence type="predicted"/>
<organism evidence="1 2">
    <name type="scientific">Sphingorhabdus profundilacus</name>
    <dbReference type="NCBI Taxonomy" id="2509718"/>
    <lineage>
        <taxon>Bacteria</taxon>
        <taxon>Pseudomonadati</taxon>
        <taxon>Pseudomonadota</taxon>
        <taxon>Alphaproteobacteria</taxon>
        <taxon>Sphingomonadales</taxon>
        <taxon>Sphingomonadaceae</taxon>
        <taxon>Sphingorhabdus</taxon>
    </lineage>
</organism>
<evidence type="ECO:0000313" key="1">
    <source>
        <dbReference type="EMBL" id="MVZ96472.1"/>
    </source>
</evidence>
<dbReference type="AlphaFoldDB" id="A0A6I4LSS1"/>
<reference evidence="1 2" key="1">
    <citation type="submission" date="2019-01" db="EMBL/GenBank/DDBJ databases">
        <title>Sphingorhabdus lacus sp.nov., isolated from an oligotrophic freshwater lake.</title>
        <authorList>
            <person name="Park M."/>
        </authorList>
    </citation>
    <scope>NUCLEOTIDE SEQUENCE [LARGE SCALE GENOMIC DNA]</scope>
    <source>
        <strain evidence="1 2">IMCC26285</strain>
    </source>
</reference>
<sequence>MTNQSTTPAAVSVPSTLAADSDIEILPALPAGKEWLGVPEDITLPKQLEFEPVLLRGGRGQVTAMKQRAFIRVLAETGRVSLAAKATGNTLAAFYYLRNQPQGKSFARAWARALDFGVGRVLDILVDHAMNGTPEYIYQNGELVGERRRFDHRLMMWLVAHNQPEKYAVSGGLMHAVNEGAAGAARMKRLKKEWELEYQAKRSKWHKPVDVEAVKAEIIRKAELMQRPEMIQIANDPKKRAAWELLNGPRDWSEFERYQHR</sequence>
<keyword evidence="2" id="KW-1185">Reference proteome</keyword>
<comment type="caution">
    <text evidence="1">The sequence shown here is derived from an EMBL/GenBank/DDBJ whole genome shotgun (WGS) entry which is preliminary data.</text>
</comment>
<gene>
    <name evidence="1" type="ORF">EUU23_01985</name>
</gene>